<feature type="domain" description="DUF2007" evidence="2">
    <location>
        <begin position="35"/>
        <end position="97"/>
    </location>
</feature>
<evidence type="ECO:0000256" key="1">
    <source>
        <dbReference type="SAM" id="MobiDB-lite"/>
    </source>
</evidence>
<sequence length="114" mass="12075">MVTDPKCNDKAVTGVLVVRVAVLRYTNTMDTKLIAITTASDEMEANMIVGLLAAAGIPAMAKRSVRDGYGTVYQGPFGSFDILVDEENATAAQTVLDAEDVPGELDEKPDIPAD</sequence>
<evidence type="ECO:0000313" key="4">
    <source>
        <dbReference type="Proteomes" id="UP000266328"/>
    </source>
</evidence>
<dbReference type="Gene3D" id="3.30.70.1530">
    <property type="entry name" value="Hypothetical protein rpa1041"/>
    <property type="match status" value="1"/>
</dbReference>
<feature type="compositionally biased region" description="Basic and acidic residues" evidence="1">
    <location>
        <begin position="105"/>
        <end position="114"/>
    </location>
</feature>
<dbReference type="Pfam" id="PF09413">
    <property type="entry name" value="DUF2007"/>
    <property type="match status" value="1"/>
</dbReference>
<name>A0A398D096_9BACT</name>
<feature type="region of interest" description="Disordered" evidence="1">
    <location>
        <begin position="94"/>
        <end position="114"/>
    </location>
</feature>
<proteinExistence type="predicted"/>
<dbReference type="InterPro" id="IPR018551">
    <property type="entry name" value="DUF2007"/>
</dbReference>
<dbReference type="Proteomes" id="UP000266328">
    <property type="component" value="Unassembled WGS sequence"/>
</dbReference>
<comment type="caution">
    <text evidence="3">The sequence shown here is derived from an EMBL/GenBank/DDBJ whole genome shotgun (WGS) entry which is preliminary data.</text>
</comment>
<dbReference type="AlphaFoldDB" id="A0A398D096"/>
<gene>
    <name evidence="3" type="ORF">SMC7_00460</name>
</gene>
<evidence type="ECO:0000259" key="2">
    <source>
        <dbReference type="Pfam" id="PF09413"/>
    </source>
</evidence>
<keyword evidence="4" id="KW-1185">Reference proteome</keyword>
<accession>A0A398D096</accession>
<evidence type="ECO:0000313" key="3">
    <source>
        <dbReference type="EMBL" id="RIE06869.1"/>
    </source>
</evidence>
<organism evidence="3 4">
    <name type="scientific">Candidatus Cryosericum terrychapinii</name>
    <dbReference type="NCBI Taxonomy" id="2290919"/>
    <lineage>
        <taxon>Bacteria</taxon>
        <taxon>Pseudomonadati</taxon>
        <taxon>Caldisericota/Cryosericota group</taxon>
        <taxon>Candidatus Cryosericota</taxon>
        <taxon>Candidatus Cryosericia</taxon>
        <taxon>Candidatus Cryosericales</taxon>
        <taxon>Candidatus Cryosericaceae</taxon>
        <taxon>Candidatus Cryosericum</taxon>
    </lineage>
</organism>
<reference evidence="3 4" key="1">
    <citation type="submission" date="2018-09" db="EMBL/GenBank/DDBJ databases">
        <title>Discovery and Ecogenomic Context for Candidatus Cryosericales, a Global Caldiserica Order Active in Thawing Permafrost.</title>
        <authorList>
            <person name="Martinez M.A."/>
            <person name="Woodcroft B.J."/>
            <person name="Ignacio Espinoza J.C."/>
            <person name="Zayed A."/>
            <person name="Singleton C.M."/>
            <person name="Boyd J."/>
            <person name="Li Y.-F."/>
            <person name="Purvine S."/>
            <person name="Maughan H."/>
            <person name="Hodgkins S.B."/>
            <person name="Anderson D."/>
            <person name="Sederholm M."/>
            <person name="Temperton B."/>
            <person name="Saleska S.R."/>
            <person name="Tyson G.W."/>
            <person name="Rich V.I."/>
        </authorList>
    </citation>
    <scope>NUCLEOTIDE SEQUENCE [LARGE SCALE GENOMIC DNA]</scope>
    <source>
        <strain evidence="3 4">SMC7</strain>
    </source>
</reference>
<dbReference type="EMBL" id="QXIS01000002">
    <property type="protein sequence ID" value="RIE06869.1"/>
    <property type="molecule type" value="Genomic_DNA"/>
</dbReference>
<protein>
    <submittedName>
        <fullName evidence="3">DUF2007 domain-containing protein</fullName>
    </submittedName>
</protein>
<dbReference type="OrthoDB" id="9836670at2"/>